<comment type="caution">
    <text evidence="1">The sequence shown here is derived from an EMBL/GenBank/DDBJ whole genome shotgun (WGS) entry which is preliminary data.</text>
</comment>
<dbReference type="AlphaFoldDB" id="A0A9P7JTX9"/>
<protein>
    <submittedName>
        <fullName evidence="1">Uncharacterized protein</fullName>
    </submittedName>
</protein>
<proteinExistence type="predicted"/>
<keyword evidence="2" id="KW-1185">Reference proteome</keyword>
<dbReference type="RefSeq" id="XP_041292601.1">
    <property type="nucleotide sequence ID" value="XM_041433746.1"/>
</dbReference>
<evidence type="ECO:0000313" key="1">
    <source>
        <dbReference type="EMBL" id="KAG2108003.1"/>
    </source>
</evidence>
<organism evidence="1 2">
    <name type="scientific">Suillus discolor</name>
    <dbReference type="NCBI Taxonomy" id="1912936"/>
    <lineage>
        <taxon>Eukaryota</taxon>
        <taxon>Fungi</taxon>
        <taxon>Dikarya</taxon>
        <taxon>Basidiomycota</taxon>
        <taxon>Agaricomycotina</taxon>
        <taxon>Agaricomycetes</taxon>
        <taxon>Agaricomycetidae</taxon>
        <taxon>Boletales</taxon>
        <taxon>Suillineae</taxon>
        <taxon>Suillaceae</taxon>
        <taxon>Suillus</taxon>
    </lineage>
</organism>
<name>A0A9P7JTX9_9AGAM</name>
<sequence length="109" mass="12048">MLEPTPMAGDSRTIRSSDVLVGRRGATTVASKYWQATYHAFHWSNSEVFVSWDESVDRACSKAERLVVVKFKKNNISGSFGIIFGTDGTAPRDCNGVMILPTSKKQPHI</sequence>
<dbReference type="Proteomes" id="UP000823399">
    <property type="component" value="Unassembled WGS sequence"/>
</dbReference>
<accession>A0A9P7JTX9</accession>
<evidence type="ECO:0000313" key="2">
    <source>
        <dbReference type="Proteomes" id="UP000823399"/>
    </source>
</evidence>
<reference evidence="1" key="1">
    <citation type="journal article" date="2020" name="New Phytol.">
        <title>Comparative genomics reveals dynamic genome evolution in host specialist ectomycorrhizal fungi.</title>
        <authorList>
            <person name="Lofgren L.A."/>
            <person name="Nguyen N.H."/>
            <person name="Vilgalys R."/>
            <person name="Ruytinx J."/>
            <person name="Liao H.L."/>
            <person name="Branco S."/>
            <person name="Kuo A."/>
            <person name="LaButti K."/>
            <person name="Lipzen A."/>
            <person name="Andreopoulos W."/>
            <person name="Pangilinan J."/>
            <person name="Riley R."/>
            <person name="Hundley H."/>
            <person name="Na H."/>
            <person name="Barry K."/>
            <person name="Grigoriev I.V."/>
            <person name="Stajich J.E."/>
            <person name="Kennedy P.G."/>
        </authorList>
    </citation>
    <scope>NUCLEOTIDE SEQUENCE</scope>
    <source>
        <strain evidence="1">FC423</strain>
    </source>
</reference>
<dbReference type="EMBL" id="JABBWM010000029">
    <property type="protein sequence ID" value="KAG2108003.1"/>
    <property type="molecule type" value="Genomic_DNA"/>
</dbReference>
<gene>
    <name evidence="1" type="ORF">F5147DRAFT_653093</name>
</gene>
<dbReference type="GeneID" id="64696005"/>